<dbReference type="Pfam" id="PF00168">
    <property type="entry name" value="C2"/>
    <property type="match status" value="1"/>
</dbReference>
<gene>
    <name evidence="2" type="ORF">CYY_009511</name>
</gene>
<protein>
    <recommendedName>
        <fullName evidence="1">C2 domain-containing protein</fullName>
    </recommendedName>
</protein>
<dbReference type="InterPro" id="IPR014756">
    <property type="entry name" value="Ig_E-set"/>
</dbReference>
<dbReference type="SUPFAM" id="SSF49562">
    <property type="entry name" value="C2 domain (Calcium/lipid-binding domain, CaLB)"/>
    <property type="match status" value="1"/>
</dbReference>
<dbReference type="EMBL" id="AJWJ01000728">
    <property type="protein sequence ID" value="KAF2069167.1"/>
    <property type="molecule type" value="Genomic_DNA"/>
</dbReference>
<dbReference type="PANTHER" id="PTHR11188:SF17">
    <property type="entry name" value="FI21816P1"/>
    <property type="match status" value="1"/>
</dbReference>
<reference evidence="2" key="1">
    <citation type="submission" date="2020-01" db="EMBL/GenBank/DDBJ databases">
        <title>Development of genomics and gene disruption for Polysphondylium violaceum indicates a role for the polyketide synthase stlB in stalk morphogenesis.</title>
        <authorList>
            <person name="Narita B."/>
            <person name="Kawabe Y."/>
            <person name="Kin K."/>
            <person name="Saito T."/>
            <person name="Gibbs R."/>
            <person name="Kuspa A."/>
            <person name="Muzny D."/>
            <person name="Queller D."/>
            <person name="Richards S."/>
            <person name="Strassman J."/>
            <person name="Sucgang R."/>
            <person name="Worley K."/>
            <person name="Schaap P."/>
        </authorList>
    </citation>
    <scope>NUCLEOTIDE SEQUENCE</scope>
    <source>
        <strain evidence="2">QSvi11</strain>
    </source>
</reference>
<dbReference type="InterPro" id="IPR011021">
    <property type="entry name" value="Arrestin-like_N"/>
</dbReference>
<dbReference type="GO" id="GO:0015031">
    <property type="term" value="P:protein transport"/>
    <property type="evidence" value="ECO:0007669"/>
    <property type="project" value="TreeGrafter"/>
</dbReference>
<dbReference type="Gene3D" id="1.10.150.50">
    <property type="entry name" value="Transcription Factor, Ets-1"/>
    <property type="match status" value="1"/>
</dbReference>
<dbReference type="GO" id="GO:0005737">
    <property type="term" value="C:cytoplasm"/>
    <property type="evidence" value="ECO:0007669"/>
    <property type="project" value="TreeGrafter"/>
</dbReference>
<sequence length="597" mass="67026">MLGGTSDPYVKLKYNNVSYKTETIKSTTSPIWNFVCKMPMVTNSFLDLEVFDWERFGSNRSIGKCSVDMETIISLSSEGINDKWFQLDKKGFIQIGFTFTPPFPISPNVNRDSITNQQSNNNLDPNFNNNITSFSGILPPPVYLKPIFIQTLLTESWSAQATFSFPGLYSTKNIIAGQSFQASVILTVSAPSIQIRSMVVTLVGKTLNKGKKKQNLIQDYRDLLLSNSTFSGIPLQSKTTFLKGKHIIPFQFYLPKHCLSSVSIHDYSVQYIMSLDIDIVNLPDIQLKQNIVVVNLEDTVNKETTSTIEASTSKSPLTGGNIGISIKSSKSSFYQGEEIELDVQVVNNSQKKVKNIDIKVNRLDYEGTNITPITTNIVTDTKRLYPPIQKGKAHDQLIVVELPTNSNLIHSLSISKVMRVEYSLIVSLDIPKCVDLAIKVPISIVLHDPTHVSPLPDPLSSIASIPRYIKDWSPVHFISYIMFRKNCPEAITNNLDFNFYKLTGPELMTIEKSNLVSILQFAGPRTNELVDSIYDLIYQIVGVRNFLKDLQISNFISAFEKQDITFDLLPSLNHNDLTNLGLPIGDVKRFLNKIKEL</sequence>
<keyword evidence="3" id="KW-1185">Reference proteome</keyword>
<accession>A0A8J4V0F8</accession>
<dbReference type="Gene3D" id="2.60.40.150">
    <property type="entry name" value="C2 domain"/>
    <property type="match status" value="1"/>
</dbReference>
<dbReference type="CDD" id="cd09487">
    <property type="entry name" value="SAM_superfamily"/>
    <property type="match status" value="1"/>
</dbReference>
<name>A0A8J4V0F8_9MYCE</name>
<dbReference type="Proteomes" id="UP000695562">
    <property type="component" value="Unassembled WGS sequence"/>
</dbReference>
<dbReference type="InterPro" id="IPR000008">
    <property type="entry name" value="C2_dom"/>
</dbReference>
<dbReference type="InterPro" id="IPR011022">
    <property type="entry name" value="Arrestin_C-like"/>
</dbReference>
<dbReference type="Pfam" id="PF00536">
    <property type="entry name" value="SAM_1"/>
    <property type="match status" value="1"/>
</dbReference>
<evidence type="ECO:0000259" key="1">
    <source>
        <dbReference type="PROSITE" id="PS50004"/>
    </source>
</evidence>
<dbReference type="SUPFAM" id="SSF81296">
    <property type="entry name" value="E set domains"/>
    <property type="match status" value="1"/>
</dbReference>
<dbReference type="Pfam" id="PF00339">
    <property type="entry name" value="Arrestin_N"/>
    <property type="match status" value="1"/>
</dbReference>
<dbReference type="PANTHER" id="PTHR11188">
    <property type="entry name" value="ARRESTIN DOMAIN CONTAINING PROTEIN"/>
    <property type="match status" value="1"/>
</dbReference>
<feature type="domain" description="C2" evidence="1">
    <location>
        <begin position="1"/>
        <end position="85"/>
    </location>
</feature>
<dbReference type="InterPro" id="IPR001660">
    <property type="entry name" value="SAM"/>
</dbReference>
<dbReference type="SMART" id="SM00239">
    <property type="entry name" value="C2"/>
    <property type="match status" value="1"/>
</dbReference>
<evidence type="ECO:0000313" key="2">
    <source>
        <dbReference type="EMBL" id="KAF2069167.1"/>
    </source>
</evidence>
<dbReference type="InterPro" id="IPR013761">
    <property type="entry name" value="SAM/pointed_sf"/>
</dbReference>
<dbReference type="Gene3D" id="2.60.40.640">
    <property type="match status" value="2"/>
</dbReference>
<dbReference type="InterPro" id="IPR014752">
    <property type="entry name" value="Arrestin-like_C"/>
</dbReference>
<dbReference type="SMART" id="SM01017">
    <property type="entry name" value="Arrestin_C"/>
    <property type="match status" value="1"/>
</dbReference>
<dbReference type="Pfam" id="PF02752">
    <property type="entry name" value="Arrestin_C"/>
    <property type="match status" value="1"/>
</dbReference>
<organism evidence="2 3">
    <name type="scientific">Polysphondylium violaceum</name>
    <dbReference type="NCBI Taxonomy" id="133409"/>
    <lineage>
        <taxon>Eukaryota</taxon>
        <taxon>Amoebozoa</taxon>
        <taxon>Evosea</taxon>
        <taxon>Eumycetozoa</taxon>
        <taxon>Dictyostelia</taxon>
        <taxon>Dictyosteliales</taxon>
        <taxon>Dictyosteliaceae</taxon>
        <taxon>Polysphondylium</taxon>
    </lineage>
</organism>
<dbReference type="OrthoDB" id="270970at2759"/>
<evidence type="ECO:0000313" key="3">
    <source>
        <dbReference type="Proteomes" id="UP000695562"/>
    </source>
</evidence>
<proteinExistence type="predicted"/>
<comment type="caution">
    <text evidence="2">The sequence shown here is derived from an EMBL/GenBank/DDBJ whole genome shotgun (WGS) entry which is preliminary data.</text>
</comment>
<dbReference type="PROSITE" id="PS50004">
    <property type="entry name" value="C2"/>
    <property type="match status" value="1"/>
</dbReference>
<dbReference type="InterPro" id="IPR050357">
    <property type="entry name" value="Arrestin_domain-protein"/>
</dbReference>
<dbReference type="AlphaFoldDB" id="A0A8J4V0F8"/>
<dbReference type="InterPro" id="IPR035892">
    <property type="entry name" value="C2_domain_sf"/>
</dbReference>
<dbReference type="SUPFAM" id="SSF47769">
    <property type="entry name" value="SAM/Pointed domain"/>
    <property type="match status" value="1"/>
</dbReference>